<organism evidence="9 10">
    <name type="scientific">Microbacterium protaetiae</name>
    <dbReference type="NCBI Taxonomy" id="2509458"/>
    <lineage>
        <taxon>Bacteria</taxon>
        <taxon>Bacillati</taxon>
        <taxon>Actinomycetota</taxon>
        <taxon>Actinomycetes</taxon>
        <taxon>Micrococcales</taxon>
        <taxon>Microbacteriaceae</taxon>
        <taxon>Microbacterium</taxon>
    </lineage>
</organism>
<feature type="transmembrane region" description="Helical" evidence="7">
    <location>
        <begin position="528"/>
        <end position="550"/>
    </location>
</feature>
<dbReference type="PANTHER" id="PTHR30572:SF4">
    <property type="entry name" value="ABC TRANSPORTER PERMEASE YTRF"/>
    <property type="match status" value="1"/>
</dbReference>
<dbReference type="InterPro" id="IPR050250">
    <property type="entry name" value="Macrolide_Exporter_MacB"/>
</dbReference>
<feature type="transmembrane region" description="Helical" evidence="7">
    <location>
        <begin position="855"/>
        <end position="880"/>
    </location>
</feature>
<dbReference type="KEGG" id="mprt:ET475_07865"/>
<feature type="transmembrane region" description="Helical" evidence="7">
    <location>
        <begin position="814"/>
        <end position="835"/>
    </location>
</feature>
<dbReference type="Pfam" id="PF02687">
    <property type="entry name" value="FtsX"/>
    <property type="match status" value="1"/>
</dbReference>
<dbReference type="AlphaFoldDB" id="A0A4P6EPL3"/>
<dbReference type="GO" id="GO:0005886">
    <property type="term" value="C:plasma membrane"/>
    <property type="evidence" value="ECO:0007669"/>
    <property type="project" value="UniProtKB-SubCell"/>
</dbReference>
<keyword evidence="5 7" id="KW-0472">Membrane</keyword>
<protein>
    <submittedName>
        <fullName evidence="9">FtsX-like permease family protein</fullName>
    </submittedName>
</protein>
<keyword evidence="3 7" id="KW-0812">Transmembrane</keyword>
<dbReference type="GO" id="GO:0022857">
    <property type="term" value="F:transmembrane transporter activity"/>
    <property type="evidence" value="ECO:0007669"/>
    <property type="project" value="TreeGrafter"/>
</dbReference>
<feature type="transmembrane region" description="Helical" evidence="7">
    <location>
        <begin position="12"/>
        <end position="35"/>
    </location>
</feature>
<evidence type="ECO:0000313" key="9">
    <source>
        <dbReference type="EMBL" id="QAY59918.1"/>
    </source>
</evidence>
<dbReference type="InterPro" id="IPR003838">
    <property type="entry name" value="ABC3_permease_C"/>
</dbReference>
<dbReference type="PANTHER" id="PTHR30572">
    <property type="entry name" value="MEMBRANE COMPONENT OF TRANSPORTER-RELATED"/>
    <property type="match status" value="1"/>
</dbReference>
<keyword evidence="2" id="KW-1003">Cell membrane</keyword>
<sequence>MSRRRAAPGIRLALRAAATSPVVSLIVVVLAAVIAGAGSAVPALLDDARTATVRAALGALPRASFDLVATLQGAASPDSSSGADPWALPHDTVAAIHRDLPEPLRSAVGDPEVFVVLDGQTSTPLDESPAPSNRVEVALDPGFADRVRIVQGRLPAATSIETAADPVVEVALSEEASAVLAWPLGQRRSLGFADVGMTAELVGVYDAVDPDDEAWAQRPTGLHPSADQLGAADPVHLATAYADPAMLTQLGVWVDQSSTTVWMPLRIGRITGAQATEIGTQLRGFAARPQQFSVRLGSVYEPGLTFRSSAPEVLVEGAARGDAMAAVATLAAVGPLAVAVVAVAMAGRMLASRRVGSVRLARSRGGSVRLLAGLLAVEGLVLGGLGALVGAAVAGAVVGWAGAASTLVPVLVTLTPAVAVPVAALHAAARTARTDLGVADRPTRRRRLLVEAAVVAIAAAVIVLALVRAPGAGPTPMAVAVPLAVFAIGCVVVLRVILPVLTGVEALTARGRGVMALVGPARARRGRTLPLAAVLASLVCVATAVFSGVATATITAGIDASARARTGADLRITAPAFDEAQIAALRALNGVDAAAPVYADAQLPADSKGKWLTVTVLAVDPVELAAVQRGVTDALPLPEALSDTDEVFAVAATGLADDLRDGTLTIHGIDVHVAATAETAAFAPAARWIVVSRENAQRLLGPQPTTSAVLLDLADPAAAHRVAASALDIAGTGARAVIPAQLSAGIAADPSVRAVRVSLVVALIVVTLLLVLATAMTLLRGAPARGRMLGLMAAMGYPRGRELPLVAWEVAPPLLLALPVGIAAGCALPPLLLPAVDLGRFVGGGAAPPLTVPAWLLWATAGAYLLIAALAVAVAAAVAARMTGIIALRRIDEEIET</sequence>
<feature type="transmembrane region" description="Helical" evidence="7">
    <location>
        <begin position="407"/>
        <end position="428"/>
    </location>
</feature>
<evidence type="ECO:0000259" key="8">
    <source>
        <dbReference type="Pfam" id="PF02687"/>
    </source>
</evidence>
<feature type="transmembrane region" description="Helical" evidence="7">
    <location>
        <begin position="759"/>
        <end position="779"/>
    </location>
</feature>
<evidence type="ECO:0000256" key="6">
    <source>
        <dbReference type="ARBA" id="ARBA00038076"/>
    </source>
</evidence>
<accession>A0A4P6EPL3</accession>
<name>A0A4P6EPL3_9MICO</name>
<evidence type="ECO:0000256" key="2">
    <source>
        <dbReference type="ARBA" id="ARBA00022475"/>
    </source>
</evidence>
<keyword evidence="4 7" id="KW-1133">Transmembrane helix</keyword>
<evidence type="ECO:0000256" key="3">
    <source>
        <dbReference type="ARBA" id="ARBA00022692"/>
    </source>
</evidence>
<feature type="transmembrane region" description="Helical" evidence="7">
    <location>
        <begin position="479"/>
        <end position="507"/>
    </location>
</feature>
<dbReference type="Proteomes" id="UP000293995">
    <property type="component" value="Chromosome"/>
</dbReference>
<feature type="transmembrane region" description="Helical" evidence="7">
    <location>
        <begin position="448"/>
        <end position="467"/>
    </location>
</feature>
<evidence type="ECO:0000256" key="5">
    <source>
        <dbReference type="ARBA" id="ARBA00023136"/>
    </source>
</evidence>
<feature type="domain" description="ABC3 transporter permease C-terminal" evidence="8">
    <location>
        <begin position="761"/>
        <end position="882"/>
    </location>
</feature>
<comment type="similarity">
    <text evidence="6">Belongs to the ABC-4 integral membrane protein family.</text>
</comment>
<evidence type="ECO:0000256" key="7">
    <source>
        <dbReference type="SAM" id="Phobius"/>
    </source>
</evidence>
<dbReference type="EMBL" id="CP035494">
    <property type="protein sequence ID" value="QAY59918.1"/>
    <property type="molecule type" value="Genomic_DNA"/>
</dbReference>
<evidence type="ECO:0000256" key="1">
    <source>
        <dbReference type="ARBA" id="ARBA00004651"/>
    </source>
</evidence>
<comment type="subcellular location">
    <subcellularLocation>
        <location evidence="1">Cell membrane</location>
        <topology evidence="1">Multi-pass membrane protein</topology>
    </subcellularLocation>
</comment>
<feature type="transmembrane region" description="Helical" evidence="7">
    <location>
        <begin position="323"/>
        <end position="347"/>
    </location>
</feature>
<proteinExistence type="inferred from homology"/>
<evidence type="ECO:0000256" key="4">
    <source>
        <dbReference type="ARBA" id="ARBA00022989"/>
    </source>
</evidence>
<evidence type="ECO:0000313" key="10">
    <source>
        <dbReference type="Proteomes" id="UP000293995"/>
    </source>
</evidence>
<gene>
    <name evidence="9" type="ORF">ET475_07865</name>
</gene>
<reference evidence="9 10" key="1">
    <citation type="submission" date="2019-01" db="EMBL/GenBank/DDBJ databases">
        <title>Genome sequencing of strain DFW100M-13.</title>
        <authorList>
            <person name="Heo J."/>
            <person name="Kim S.-J."/>
            <person name="Kim J.-S."/>
            <person name="Hong S.-B."/>
            <person name="Kwon S.-W."/>
        </authorList>
    </citation>
    <scope>NUCLEOTIDE SEQUENCE [LARGE SCALE GENOMIC DNA]</scope>
    <source>
        <strain evidence="9 10">DFW100M-13</strain>
    </source>
</reference>
<feature type="transmembrane region" description="Helical" evidence="7">
    <location>
        <begin position="368"/>
        <end position="401"/>
    </location>
</feature>
<keyword evidence="10" id="KW-1185">Reference proteome</keyword>
<dbReference type="OrthoDB" id="3719151at2"/>
<dbReference type="RefSeq" id="WP_129388253.1">
    <property type="nucleotide sequence ID" value="NZ_CP035494.1"/>
</dbReference>